<dbReference type="NCBIfam" id="TIGR02436">
    <property type="entry name" value="four helix bundle protein"/>
    <property type="match status" value="1"/>
</dbReference>
<accession>A0ABU3CHV1</accession>
<dbReference type="Gene3D" id="1.20.1440.60">
    <property type="entry name" value="23S rRNA-intervening sequence"/>
    <property type="match status" value="1"/>
</dbReference>
<keyword evidence="2" id="KW-1185">Reference proteome</keyword>
<gene>
    <name evidence="1" type="ORF">RM545_04415</name>
</gene>
<name>A0ABU3CHV1_9FLAO</name>
<dbReference type="NCBIfam" id="NF008911">
    <property type="entry name" value="PRK12275.1-2"/>
    <property type="match status" value="1"/>
</dbReference>
<sequence>MKSHKDLTVYKTSIDLVVYIYQFSRDFPDAEKFGLTSQIRRAAVSIPSNIAEGAARGSKKDFSRFLYIALGSLAEVETQLEIAERLDFIMKNSEVEEKIIYIRRMILKLIQSLKE</sequence>
<dbReference type="RefSeq" id="WP_311494110.1">
    <property type="nucleotide sequence ID" value="NZ_JAVRHO010000005.1"/>
</dbReference>
<proteinExistence type="predicted"/>
<dbReference type="CDD" id="cd16377">
    <property type="entry name" value="23S_rRNA_IVP_like"/>
    <property type="match status" value="1"/>
</dbReference>
<organism evidence="1 2">
    <name type="scientific">Autumnicola lenta</name>
    <dbReference type="NCBI Taxonomy" id="3075593"/>
    <lineage>
        <taxon>Bacteria</taxon>
        <taxon>Pseudomonadati</taxon>
        <taxon>Bacteroidota</taxon>
        <taxon>Flavobacteriia</taxon>
        <taxon>Flavobacteriales</taxon>
        <taxon>Flavobacteriaceae</taxon>
        <taxon>Autumnicola</taxon>
    </lineage>
</organism>
<protein>
    <submittedName>
        <fullName evidence="1">Four helix bundle protein</fullName>
    </submittedName>
</protein>
<dbReference type="SUPFAM" id="SSF158446">
    <property type="entry name" value="IVS-encoded protein-like"/>
    <property type="match status" value="1"/>
</dbReference>
<dbReference type="InterPro" id="IPR036583">
    <property type="entry name" value="23S_rRNA_IVS_sf"/>
</dbReference>
<comment type="caution">
    <text evidence="1">The sequence shown here is derived from an EMBL/GenBank/DDBJ whole genome shotgun (WGS) entry which is preliminary data.</text>
</comment>
<dbReference type="Proteomes" id="UP001245285">
    <property type="component" value="Unassembled WGS sequence"/>
</dbReference>
<dbReference type="Pfam" id="PF05635">
    <property type="entry name" value="23S_rRNA_IVP"/>
    <property type="match status" value="1"/>
</dbReference>
<evidence type="ECO:0000313" key="2">
    <source>
        <dbReference type="Proteomes" id="UP001245285"/>
    </source>
</evidence>
<evidence type="ECO:0000313" key="1">
    <source>
        <dbReference type="EMBL" id="MDT0645923.1"/>
    </source>
</evidence>
<reference evidence="1 2" key="1">
    <citation type="submission" date="2023-09" db="EMBL/GenBank/DDBJ databases">
        <authorList>
            <person name="Rey-Velasco X."/>
        </authorList>
    </citation>
    <scope>NUCLEOTIDE SEQUENCE [LARGE SCALE GENOMIC DNA]</scope>
    <source>
        <strain evidence="1 2">F260</strain>
    </source>
</reference>
<dbReference type="PANTHER" id="PTHR38471:SF2">
    <property type="entry name" value="FOUR HELIX BUNDLE PROTEIN"/>
    <property type="match status" value="1"/>
</dbReference>
<dbReference type="EMBL" id="JAVRHO010000005">
    <property type="protein sequence ID" value="MDT0645923.1"/>
    <property type="molecule type" value="Genomic_DNA"/>
</dbReference>
<dbReference type="InterPro" id="IPR012657">
    <property type="entry name" value="23S_rRNA-intervening_sequence"/>
</dbReference>
<dbReference type="PANTHER" id="PTHR38471">
    <property type="entry name" value="FOUR HELIX BUNDLE PROTEIN"/>
    <property type="match status" value="1"/>
</dbReference>